<dbReference type="InterPro" id="IPR037221">
    <property type="entry name" value="H-type_lectin_dom_sf"/>
</dbReference>
<dbReference type="SUPFAM" id="SSF141086">
    <property type="entry name" value="Agglutinin HPA-like"/>
    <property type="match status" value="2"/>
</dbReference>
<dbReference type="EMBL" id="KV428051">
    <property type="protein sequence ID" value="KZT39140.1"/>
    <property type="molecule type" value="Genomic_DNA"/>
</dbReference>
<dbReference type="GO" id="GO:0006508">
    <property type="term" value="P:proteolysis"/>
    <property type="evidence" value="ECO:0007669"/>
    <property type="project" value="InterPro"/>
</dbReference>
<organism evidence="2 3">
    <name type="scientific">Sistotremastrum suecicum HHB10207 ss-3</name>
    <dbReference type="NCBI Taxonomy" id="1314776"/>
    <lineage>
        <taxon>Eukaryota</taxon>
        <taxon>Fungi</taxon>
        <taxon>Dikarya</taxon>
        <taxon>Basidiomycota</taxon>
        <taxon>Agaricomycotina</taxon>
        <taxon>Agaricomycetes</taxon>
        <taxon>Sistotremastrales</taxon>
        <taxon>Sistotremastraceae</taxon>
        <taxon>Sistotremastrum</taxon>
    </lineage>
</organism>
<proteinExistence type="predicted"/>
<dbReference type="Pfam" id="PF09458">
    <property type="entry name" value="H_lectin"/>
    <property type="match status" value="2"/>
</dbReference>
<dbReference type="AlphaFoldDB" id="A0A166E2C2"/>
<evidence type="ECO:0000259" key="1">
    <source>
        <dbReference type="SMART" id="SM00235"/>
    </source>
</evidence>
<dbReference type="SMART" id="SM00235">
    <property type="entry name" value="ZnMc"/>
    <property type="match status" value="1"/>
</dbReference>
<dbReference type="Proteomes" id="UP000076798">
    <property type="component" value="Unassembled WGS sequence"/>
</dbReference>
<dbReference type="SUPFAM" id="SSF55486">
    <property type="entry name" value="Metalloproteases ('zincins'), catalytic domain"/>
    <property type="match status" value="1"/>
</dbReference>
<reference evidence="2 3" key="1">
    <citation type="journal article" date="2016" name="Mol. Biol. Evol.">
        <title>Comparative Genomics of Early-Diverging Mushroom-Forming Fungi Provides Insights into the Origins of Lignocellulose Decay Capabilities.</title>
        <authorList>
            <person name="Nagy L.G."/>
            <person name="Riley R."/>
            <person name="Tritt A."/>
            <person name="Adam C."/>
            <person name="Daum C."/>
            <person name="Floudas D."/>
            <person name="Sun H."/>
            <person name="Yadav J.S."/>
            <person name="Pangilinan J."/>
            <person name="Larsson K.H."/>
            <person name="Matsuura K."/>
            <person name="Barry K."/>
            <person name="Labutti K."/>
            <person name="Kuo R."/>
            <person name="Ohm R.A."/>
            <person name="Bhattacharya S.S."/>
            <person name="Shirouzu T."/>
            <person name="Yoshinaga Y."/>
            <person name="Martin F.M."/>
            <person name="Grigoriev I.V."/>
            <person name="Hibbett D.S."/>
        </authorList>
    </citation>
    <scope>NUCLEOTIDE SEQUENCE [LARGE SCALE GENOMIC DNA]</scope>
    <source>
        <strain evidence="2 3">HHB10207 ss-3</strain>
    </source>
</reference>
<accession>A0A166E2C2</accession>
<gene>
    <name evidence="2" type="ORF">SISSUDRAFT_1046065</name>
</gene>
<dbReference type="GO" id="GO:0004222">
    <property type="term" value="F:metalloendopeptidase activity"/>
    <property type="evidence" value="ECO:0007669"/>
    <property type="project" value="InterPro"/>
</dbReference>
<dbReference type="InterPro" id="IPR001506">
    <property type="entry name" value="Peptidase_M12A"/>
</dbReference>
<dbReference type="Gene3D" id="3.40.390.10">
    <property type="entry name" value="Collagenase (Catalytic Domain)"/>
    <property type="match status" value="1"/>
</dbReference>
<dbReference type="GO" id="GO:0007155">
    <property type="term" value="P:cell adhesion"/>
    <property type="evidence" value="ECO:0007669"/>
    <property type="project" value="InterPro"/>
</dbReference>
<dbReference type="Gene3D" id="2.60.40.2080">
    <property type="match status" value="2"/>
</dbReference>
<keyword evidence="3" id="KW-1185">Reference proteome</keyword>
<evidence type="ECO:0000313" key="2">
    <source>
        <dbReference type="EMBL" id="KZT39140.1"/>
    </source>
</evidence>
<protein>
    <submittedName>
        <fullName evidence="2">Zincin</fullName>
    </submittedName>
</protein>
<dbReference type="OrthoDB" id="5945790at2759"/>
<dbReference type="STRING" id="1314776.A0A166E2C2"/>
<dbReference type="GO" id="GO:0008270">
    <property type="term" value="F:zinc ion binding"/>
    <property type="evidence" value="ECO:0007669"/>
    <property type="project" value="InterPro"/>
</dbReference>
<sequence>MGDEDIPICEFQLPEDESPAPEGTIMKMALERDYRWPHGSVLRIRFLNGTSDLHERVKKHAAEWLKYAWVFFHYVSEGDADIRIWFGGKGWSSKLGNTSRGPQNTPSMKLAMTSKTIDTEGRHILHEFGHALGCIHEHLRPDTGIIWNKPKVLAHYMNPPNNWPKEKVEHNLFQPYERSELISSKMDKKSIMIYAVRADFTKNGWSCGWNKTLSDTDKEFIGKMYPRPAAGWRESGRLETKDEPIRLKLTLTKTPDVVVGIRGIDAYSLSTQNSLNIAFSTSRSGGHTFLDMKPGTDTVLANGTASWVDLVNDKDFHHGEVKFAGKPAKGTKHTRKVTFPTAYRRTPQVMAFPTAVGMENEWRFNVYAADITSEGFTLVSEWWPSLLNITCTWISLPSNGLNYIDPFIASGQAMWGQIDFSQRNLKGVPGVFMAISQLHADASKGLRVRIRPHDVHTSSMLWFVDTWYGSDIKEVGGVIWARRF</sequence>
<dbReference type="InterPro" id="IPR006026">
    <property type="entry name" value="Peptidase_Metallo"/>
</dbReference>
<dbReference type="InterPro" id="IPR024079">
    <property type="entry name" value="MetalloPept_cat_dom_sf"/>
</dbReference>
<dbReference type="InterPro" id="IPR019019">
    <property type="entry name" value="H-type_lectin_domain"/>
</dbReference>
<evidence type="ECO:0000313" key="3">
    <source>
        <dbReference type="Proteomes" id="UP000076798"/>
    </source>
</evidence>
<feature type="domain" description="Peptidase metallopeptidase" evidence="1">
    <location>
        <begin position="32"/>
        <end position="175"/>
    </location>
</feature>
<dbReference type="GO" id="GO:0030246">
    <property type="term" value="F:carbohydrate binding"/>
    <property type="evidence" value="ECO:0007669"/>
    <property type="project" value="InterPro"/>
</dbReference>
<dbReference type="Pfam" id="PF01400">
    <property type="entry name" value="Astacin"/>
    <property type="match status" value="1"/>
</dbReference>
<name>A0A166E2C2_9AGAM</name>